<protein>
    <submittedName>
        <fullName evidence="1">Uncharacterized protein</fullName>
    </submittedName>
</protein>
<accession>A0ABU2BXP8</accession>
<reference evidence="1 2" key="1">
    <citation type="submission" date="2023-07" db="EMBL/GenBank/DDBJ databases">
        <title>Sequencing the genomes of 1000 actinobacteria strains.</title>
        <authorList>
            <person name="Klenk H.-P."/>
        </authorList>
    </citation>
    <scope>NUCLEOTIDE SEQUENCE [LARGE SCALE GENOMIC DNA]</scope>
    <source>
        <strain evidence="1 2">DSM 19426</strain>
    </source>
</reference>
<comment type="caution">
    <text evidence="1">The sequence shown here is derived from an EMBL/GenBank/DDBJ whole genome shotgun (WGS) entry which is preliminary data.</text>
</comment>
<dbReference type="EMBL" id="JAVDYG010000001">
    <property type="protein sequence ID" value="MDR7363180.1"/>
    <property type="molecule type" value="Genomic_DNA"/>
</dbReference>
<sequence length="136" mass="14599">MDTLDKARLALKASAARPGFDGAWWPHSRTLSEELVHLFAAWPVEAGYLSRVYVAPRDWDDAPSSVAIPGRRGRVKIGLLPPDTTHQLVVITIDGQRRALAVIPSSAPSQTVATYLESFDDHLAVASEGAAPTIGS</sequence>
<evidence type="ECO:0000313" key="2">
    <source>
        <dbReference type="Proteomes" id="UP001183648"/>
    </source>
</evidence>
<dbReference type="RefSeq" id="WP_310303235.1">
    <property type="nucleotide sequence ID" value="NZ_BAAAPS010000003.1"/>
</dbReference>
<dbReference type="InterPro" id="IPR046036">
    <property type="entry name" value="DUF5994"/>
</dbReference>
<dbReference type="Pfam" id="PF19457">
    <property type="entry name" value="DUF5994"/>
    <property type="match status" value="1"/>
</dbReference>
<gene>
    <name evidence="1" type="ORF">J2S63_002733</name>
</gene>
<name>A0ABU2BXP8_9ACTN</name>
<organism evidence="1 2">
    <name type="scientific">Nocardioides marmoribigeumensis</name>
    <dbReference type="NCBI Taxonomy" id="433649"/>
    <lineage>
        <taxon>Bacteria</taxon>
        <taxon>Bacillati</taxon>
        <taxon>Actinomycetota</taxon>
        <taxon>Actinomycetes</taxon>
        <taxon>Propionibacteriales</taxon>
        <taxon>Nocardioidaceae</taxon>
        <taxon>Nocardioides</taxon>
    </lineage>
</organism>
<keyword evidence="2" id="KW-1185">Reference proteome</keyword>
<dbReference type="Proteomes" id="UP001183648">
    <property type="component" value="Unassembled WGS sequence"/>
</dbReference>
<evidence type="ECO:0000313" key="1">
    <source>
        <dbReference type="EMBL" id="MDR7363180.1"/>
    </source>
</evidence>
<proteinExistence type="predicted"/>